<dbReference type="PANTHER" id="PTHR23336">
    <property type="entry name" value="ZINC FINGER CW-TYPE COILED-COIL DOMAIN PROTEIN 3"/>
    <property type="match status" value="1"/>
</dbReference>
<evidence type="ECO:0000256" key="1">
    <source>
        <dbReference type="ARBA" id="ARBA00004123"/>
    </source>
</evidence>
<dbReference type="InterPro" id="IPR045261">
    <property type="entry name" value="MORC_ATPase"/>
</dbReference>
<evidence type="ECO:0000256" key="2">
    <source>
        <dbReference type="ARBA" id="ARBA00007845"/>
    </source>
</evidence>
<dbReference type="Proteomes" id="UP000243459">
    <property type="component" value="Chromosome 1"/>
</dbReference>
<evidence type="ECO:0000256" key="7">
    <source>
        <dbReference type="ARBA" id="ARBA00022801"/>
    </source>
</evidence>
<sequence>MEMSFSNFIDLSNDDEMELREVVRPDFTPNLIQMSPSFITLHVQPEFEGHAITQGSKEHENPYGYPISSCVTDIRGLFDNGLPNLASLPCSSPMCRQFWKAGDYEAGLPHGPISQNGLNRLRVHPKFLHSNATSHKWAFGAVAELLDNAIDEVGNGASFVAIDKITNLRDGNPALLIQDDGGGMDPERLRHCMSFGFSDKLSDSSIGQYGNGFKTSTMRLGADAIVFSRCMDNRNITQSIGLLSYTFLRQTGSHDIVVPMVDYEIDPLTGSLKRLLRYDEKHFCSNLLTLLKWSPYATEAELLKQFDDMGHHGTKVIVFNLWFNDGGDMELDFDTDAEDIMISGAPKVMESKNTMKMLRQTHSATRFRYSLRVYSSFLYLHLPTNFRIILRGQVVQPHHIINDLNFIECIKYKPQVYGIEEPSIITTIGFLEGAPSIGIHGFNVYHKNRLILPFWPVISTTNGKCRGVAGVLEVNFMKPTHNKQDFERSNLYDRLETRLKDMAVEYWNYHCHLIGLNPLKKPGLSPVQPFAPQMLQPGRHNGFKSVVFPFQQLCHPGIDCHTRMEESSNVSGAEFPARCSQVPAIKAHLSADGQVVTSSTGQFTDPCDDLQTEPPRKRRHENHTDTVERSKKQVTPGEIAGGLGSNQKSQLEFKDKRGYQIRRLKTIVLEKKKLEAQCLELEKIEKNLLIKVTKACYFISKNQLAQLKL</sequence>
<dbReference type="GO" id="GO:0005524">
    <property type="term" value="F:ATP binding"/>
    <property type="evidence" value="ECO:0007669"/>
    <property type="project" value="UniProtKB-KW"/>
</dbReference>
<keyword evidence="10 14" id="KW-0175">Coiled coil</keyword>
<evidence type="ECO:0000256" key="6">
    <source>
        <dbReference type="ARBA" id="ARBA00022763"/>
    </source>
</evidence>
<dbReference type="InterPro" id="IPR036890">
    <property type="entry name" value="HATPase_C_sf"/>
</dbReference>
<dbReference type="OMA" id="MEYWNCH"/>
<dbReference type="InterPro" id="IPR041006">
    <property type="entry name" value="Morc_S5"/>
</dbReference>
<dbReference type="Pfam" id="PF13589">
    <property type="entry name" value="HATPase_c_3"/>
    <property type="match status" value="1"/>
</dbReference>
<dbReference type="FunFam" id="3.30.565.10:FF:000075">
    <property type="entry name" value="MORC family CW-type zinc finger protein 4"/>
    <property type="match status" value="1"/>
</dbReference>
<dbReference type="SUPFAM" id="SSF55874">
    <property type="entry name" value="ATPase domain of HSP90 chaperone/DNA topoisomerase II/histidine kinase"/>
    <property type="match status" value="1"/>
</dbReference>
<dbReference type="GO" id="GO:0005634">
    <property type="term" value="C:nucleus"/>
    <property type="evidence" value="ECO:0007669"/>
    <property type="project" value="UniProtKB-SubCell"/>
</dbReference>
<keyword evidence="8" id="KW-0067">ATP-binding</keyword>
<dbReference type="GO" id="GO:0031349">
    <property type="term" value="P:positive regulation of defense response"/>
    <property type="evidence" value="ECO:0007669"/>
    <property type="project" value="UniProtKB-ARBA"/>
</dbReference>
<proteinExistence type="inferred from homology"/>
<comment type="similarity">
    <text evidence="2">Belongs to the MORC ATPase protein family.</text>
</comment>
<evidence type="ECO:0000256" key="13">
    <source>
        <dbReference type="ARBA" id="ARBA00023242"/>
    </source>
</evidence>
<organism evidence="17 18">
    <name type="scientific">Asparagus officinalis</name>
    <name type="common">Garden asparagus</name>
    <dbReference type="NCBI Taxonomy" id="4686"/>
    <lineage>
        <taxon>Eukaryota</taxon>
        <taxon>Viridiplantae</taxon>
        <taxon>Streptophyta</taxon>
        <taxon>Embryophyta</taxon>
        <taxon>Tracheophyta</taxon>
        <taxon>Spermatophyta</taxon>
        <taxon>Magnoliopsida</taxon>
        <taxon>Liliopsida</taxon>
        <taxon>Asparagales</taxon>
        <taxon>Asparagaceae</taxon>
        <taxon>Asparagoideae</taxon>
        <taxon>Asparagus</taxon>
    </lineage>
</organism>
<dbReference type="GO" id="GO:0004519">
    <property type="term" value="F:endonuclease activity"/>
    <property type="evidence" value="ECO:0007669"/>
    <property type="project" value="UniProtKB-KW"/>
</dbReference>
<dbReference type="AlphaFoldDB" id="A0A5P1FWE2"/>
<feature type="region of interest" description="Disordered" evidence="15">
    <location>
        <begin position="597"/>
        <end position="649"/>
    </location>
</feature>
<keyword evidence="12" id="KW-0234">DNA repair</keyword>
<keyword evidence="3" id="KW-0540">Nuclease</keyword>
<name>A0A5P1FWE2_ASPOF</name>
<dbReference type="PANTHER" id="PTHR23336:SF44">
    <property type="entry name" value="PROTEIN MICRORCHIDIA 6"/>
    <property type="match status" value="1"/>
</dbReference>
<dbReference type="EMBL" id="CM007381">
    <property type="protein sequence ID" value="ONK81221.1"/>
    <property type="molecule type" value="Genomic_DNA"/>
</dbReference>
<evidence type="ECO:0000256" key="11">
    <source>
        <dbReference type="ARBA" id="ARBA00023158"/>
    </source>
</evidence>
<dbReference type="Gramene" id="ONK81221">
    <property type="protein sequence ID" value="ONK81221"/>
    <property type="gene ID" value="A4U43_C01F26670"/>
</dbReference>
<keyword evidence="5" id="KW-0255">Endonuclease</keyword>
<dbReference type="GO" id="GO:0016887">
    <property type="term" value="F:ATP hydrolysis activity"/>
    <property type="evidence" value="ECO:0007669"/>
    <property type="project" value="InterPro"/>
</dbReference>
<dbReference type="GO" id="GO:0006281">
    <property type="term" value="P:DNA repair"/>
    <property type="evidence" value="ECO:0007669"/>
    <property type="project" value="UniProtKB-KW"/>
</dbReference>
<dbReference type="Pfam" id="PF17942">
    <property type="entry name" value="Morc6_S5"/>
    <property type="match status" value="1"/>
</dbReference>
<evidence type="ECO:0000256" key="10">
    <source>
        <dbReference type="ARBA" id="ARBA00023054"/>
    </source>
</evidence>
<keyword evidence="7" id="KW-0378">Hydrolase</keyword>
<feature type="compositionally biased region" description="Basic and acidic residues" evidence="15">
    <location>
        <begin position="622"/>
        <end position="631"/>
    </location>
</feature>
<keyword evidence="6" id="KW-0227">DNA damage</keyword>
<evidence type="ECO:0000256" key="9">
    <source>
        <dbReference type="ARBA" id="ARBA00022853"/>
    </source>
</evidence>
<evidence type="ECO:0000313" key="18">
    <source>
        <dbReference type="Proteomes" id="UP000243459"/>
    </source>
</evidence>
<dbReference type="GO" id="GO:0006325">
    <property type="term" value="P:chromatin organization"/>
    <property type="evidence" value="ECO:0007669"/>
    <property type="project" value="UniProtKB-KW"/>
</dbReference>
<keyword evidence="13" id="KW-0539">Nucleus</keyword>
<feature type="domain" description="Morc S5" evidence="16">
    <location>
        <begin position="369"/>
        <end position="507"/>
    </location>
</feature>
<evidence type="ECO:0000256" key="3">
    <source>
        <dbReference type="ARBA" id="ARBA00022722"/>
    </source>
</evidence>
<evidence type="ECO:0000259" key="16">
    <source>
        <dbReference type="Pfam" id="PF17942"/>
    </source>
</evidence>
<evidence type="ECO:0000256" key="14">
    <source>
        <dbReference type="SAM" id="Coils"/>
    </source>
</evidence>
<evidence type="ECO:0000256" key="5">
    <source>
        <dbReference type="ARBA" id="ARBA00022759"/>
    </source>
</evidence>
<keyword evidence="4" id="KW-0547">Nucleotide-binding</keyword>
<evidence type="ECO:0000256" key="15">
    <source>
        <dbReference type="SAM" id="MobiDB-lite"/>
    </source>
</evidence>
<evidence type="ECO:0000256" key="12">
    <source>
        <dbReference type="ARBA" id="ARBA00023204"/>
    </source>
</evidence>
<accession>A0A5P1FWE2</accession>
<reference evidence="18" key="1">
    <citation type="journal article" date="2017" name="Nat. Commun.">
        <title>The asparagus genome sheds light on the origin and evolution of a young Y chromosome.</title>
        <authorList>
            <person name="Harkess A."/>
            <person name="Zhou J."/>
            <person name="Xu C."/>
            <person name="Bowers J.E."/>
            <person name="Van der Hulst R."/>
            <person name="Ayyampalayam S."/>
            <person name="Mercati F."/>
            <person name="Riccardi P."/>
            <person name="McKain M.R."/>
            <person name="Kakrana A."/>
            <person name="Tang H."/>
            <person name="Ray J."/>
            <person name="Groenendijk J."/>
            <person name="Arikit S."/>
            <person name="Mathioni S.M."/>
            <person name="Nakano M."/>
            <person name="Shan H."/>
            <person name="Telgmann-Rauber A."/>
            <person name="Kanno A."/>
            <person name="Yue Z."/>
            <person name="Chen H."/>
            <person name="Li W."/>
            <person name="Chen Y."/>
            <person name="Xu X."/>
            <person name="Zhang Y."/>
            <person name="Luo S."/>
            <person name="Chen H."/>
            <person name="Gao J."/>
            <person name="Mao Z."/>
            <person name="Pires J.C."/>
            <person name="Luo M."/>
            <person name="Kudrna D."/>
            <person name="Wing R.A."/>
            <person name="Meyers B.C."/>
            <person name="Yi K."/>
            <person name="Kong H."/>
            <person name="Lavrijsen P."/>
            <person name="Sunseri F."/>
            <person name="Falavigna A."/>
            <person name="Ye Y."/>
            <person name="Leebens-Mack J.H."/>
            <person name="Chen G."/>
        </authorList>
    </citation>
    <scope>NUCLEOTIDE SEQUENCE [LARGE SCALE GENOMIC DNA]</scope>
    <source>
        <strain evidence="18">cv. DH0086</strain>
    </source>
</reference>
<keyword evidence="11" id="KW-0943">RNA-mediated gene silencing</keyword>
<protein>
    <recommendedName>
        <fullName evidence="16">Morc S5 domain-containing protein</fullName>
    </recommendedName>
</protein>
<keyword evidence="9" id="KW-0156">Chromatin regulator</keyword>
<dbReference type="Gene3D" id="3.30.565.10">
    <property type="entry name" value="Histidine kinase-like ATPase, C-terminal domain"/>
    <property type="match status" value="1"/>
</dbReference>
<evidence type="ECO:0000313" key="17">
    <source>
        <dbReference type="EMBL" id="ONK81221.1"/>
    </source>
</evidence>
<gene>
    <name evidence="17" type="ORF">A4U43_C01F26670</name>
</gene>
<dbReference type="GO" id="GO:0031047">
    <property type="term" value="P:regulatory ncRNA-mediated gene silencing"/>
    <property type="evidence" value="ECO:0007669"/>
    <property type="project" value="UniProtKB-KW"/>
</dbReference>
<evidence type="ECO:0000256" key="8">
    <source>
        <dbReference type="ARBA" id="ARBA00022840"/>
    </source>
</evidence>
<feature type="coiled-coil region" evidence="14">
    <location>
        <begin position="664"/>
        <end position="691"/>
    </location>
</feature>
<keyword evidence="18" id="KW-1185">Reference proteome</keyword>
<evidence type="ECO:0000256" key="4">
    <source>
        <dbReference type="ARBA" id="ARBA00022741"/>
    </source>
</evidence>
<comment type="subcellular location">
    <subcellularLocation>
        <location evidence="1">Nucleus</location>
    </subcellularLocation>
</comment>